<dbReference type="Proteomes" id="UP000033140">
    <property type="component" value="Unassembled WGS sequence"/>
</dbReference>
<feature type="transmembrane region" description="Helical" evidence="8">
    <location>
        <begin position="239"/>
        <end position="260"/>
    </location>
</feature>
<reference evidence="10 11" key="3">
    <citation type="journal article" date="2015" name="Genome Announc.">
        <title>Draft Genome Sequence of the Archiascomycetous Yeast Saitoella complicata.</title>
        <authorList>
            <person name="Yamauchi K."/>
            <person name="Kondo S."/>
            <person name="Hamamoto M."/>
            <person name="Takahashi Y."/>
            <person name="Ogura Y."/>
            <person name="Hayashi T."/>
            <person name="Nishida H."/>
        </authorList>
    </citation>
    <scope>NUCLEOTIDE SEQUENCE [LARGE SCALE GENOMIC DNA]</scope>
    <source>
        <strain evidence="10 11">NRRL Y-17804</strain>
    </source>
</reference>
<feature type="transmembrane region" description="Helical" evidence="8">
    <location>
        <begin position="209"/>
        <end position="227"/>
    </location>
</feature>
<evidence type="ECO:0000256" key="2">
    <source>
        <dbReference type="ARBA" id="ARBA00022448"/>
    </source>
</evidence>
<dbReference type="AlphaFoldDB" id="A0A0E9NLW2"/>
<evidence type="ECO:0000256" key="3">
    <source>
        <dbReference type="ARBA" id="ARBA00022692"/>
    </source>
</evidence>
<feature type="region of interest" description="Disordered" evidence="7">
    <location>
        <begin position="33"/>
        <end position="71"/>
    </location>
</feature>
<dbReference type="InterPro" id="IPR020846">
    <property type="entry name" value="MFS_dom"/>
</dbReference>
<dbReference type="PANTHER" id="PTHR43791">
    <property type="entry name" value="PERMEASE-RELATED"/>
    <property type="match status" value="1"/>
</dbReference>
<keyword evidence="3 8" id="KW-0812">Transmembrane</keyword>
<feature type="transmembrane region" description="Helical" evidence="8">
    <location>
        <begin position="437"/>
        <end position="458"/>
    </location>
</feature>
<evidence type="ECO:0000256" key="5">
    <source>
        <dbReference type="ARBA" id="ARBA00023136"/>
    </source>
</evidence>
<dbReference type="SUPFAM" id="SSF103473">
    <property type="entry name" value="MFS general substrate transporter"/>
    <property type="match status" value="1"/>
</dbReference>
<dbReference type="FunFam" id="1.20.1250.20:FF:000034">
    <property type="entry name" value="MFS general substrate transporter"/>
    <property type="match status" value="1"/>
</dbReference>
<feature type="domain" description="Major facilitator superfamily (MFS) profile" evidence="9">
    <location>
        <begin position="113"/>
        <end position="534"/>
    </location>
</feature>
<evidence type="ECO:0000259" key="9">
    <source>
        <dbReference type="PROSITE" id="PS50850"/>
    </source>
</evidence>
<comment type="similarity">
    <text evidence="6">Belongs to the major facilitator superfamily. Allantoate permease family.</text>
</comment>
<keyword evidence="11" id="KW-1185">Reference proteome</keyword>
<evidence type="ECO:0000256" key="4">
    <source>
        <dbReference type="ARBA" id="ARBA00022989"/>
    </source>
</evidence>
<accession>A0A0E9NLW2</accession>
<feature type="transmembrane region" description="Helical" evidence="8">
    <location>
        <begin position="501"/>
        <end position="523"/>
    </location>
</feature>
<feature type="transmembrane region" description="Helical" evidence="8">
    <location>
        <begin position="470"/>
        <end position="489"/>
    </location>
</feature>
<feature type="compositionally biased region" description="Polar residues" evidence="7">
    <location>
        <begin position="56"/>
        <end position="65"/>
    </location>
</feature>
<dbReference type="OMA" id="MNDEFAW"/>
<proteinExistence type="inferred from homology"/>
<dbReference type="PANTHER" id="PTHR43791:SF46">
    <property type="entry name" value="MAJOR FACILITATOR SUPERFAMILY (MFS) PROFILE DOMAIN-CONTAINING PROTEIN-RELATED"/>
    <property type="match status" value="1"/>
</dbReference>
<feature type="transmembrane region" description="Helical" evidence="8">
    <location>
        <begin position="148"/>
        <end position="168"/>
    </location>
</feature>
<feature type="transmembrane region" description="Helical" evidence="8">
    <location>
        <begin position="383"/>
        <end position="402"/>
    </location>
</feature>
<dbReference type="InterPro" id="IPR011701">
    <property type="entry name" value="MFS"/>
</dbReference>
<feature type="transmembrane region" description="Helical" evidence="8">
    <location>
        <begin position="109"/>
        <end position="126"/>
    </location>
</feature>
<sequence length="563" mass="62451">MRANQGFLGPKLYAGDTPHPTLFPAYDNHNSNHAGEARARKGALYKGRPSPRRVGRQSTTTTAMADTEKNYSQHIEYTSKEGGISPQPAEITEYVEPPLEVQRKLLRKIDLRILPVMALLYLFSFLDRTNIGNAKIDGLVDELKLTNMQYNLCLTVFFFTYAAFEIPSNLCLKKWGAKRWIPFIMFWWGIVMTLMSLCQSYEGLLGARLALGLAEAGLFPGVTYYMTTWYKRSEIQFRVGVFFSAATIAGAFGGLLAYGIGKMAGLGGWEHGWRWIFAIEGIATVLLAIASYWMISDSPMKAKYLTPSEAQMLVDRVKYDGVAMATPMPEEFQWKYVVDGICDWKVIASLFIYWGSITPLYGIALFLPSIIKGLGYATTTAQLLTVPVYTAACVGCIIFAYYSDRLKHRSSFIIAGCGLSFLGYTIAFSTLNPNVRYFSMFLAAIGSYSGFPSVVAILTNNIGGKTKRATAIAIQIGVGGMGGTISSNIFRTQDAPHYKFGLAICMGLNCMGMLTAGLNYLALRIANKRKLERQARIENGEETYTNEELSAMCDRSPYFAYTL</sequence>
<gene>
    <name evidence="10" type="ORF">G7K_4798-t1</name>
</gene>
<reference evidence="10 11" key="1">
    <citation type="journal article" date="2011" name="J. Gen. Appl. Microbiol.">
        <title>Draft genome sequencing of the enigmatic yeast Saitoella complicata.</title>
        <authorList>
            <person name="Nishida H."/>
            <person name="Hamamoto M."/>
            <person name="Sugiyama J."/>
        </authorList>
    </citation>
    <scope>NUCLEOTIDE SEQUENCE [LARGE SCALE GENOMIC DNA]</scope>
    <source>
        <strain evidence="10 11">NRRL Y-17804</strain>
    </source>
</reference>
<feature type="transmembrane region" description="Helical" evidence="8">
    <location>
        <begin position="411"/>
        <end position="431"/>
    </location>
</feature>
<evidence type="ECO:0000313" key="11">
    <source>
        <dbReference type="Proteomes" id="UP000033140"/>
    </source>
</evidence>
<protein>
    <recommendedName>
        <fullName evidence="9">Major facilitator superfamily (MFS) profile domain-containing protein</fullName>
    </recommendedName>
</protein>
<dbReference type="STRING" id="698492.A0A0E9NLW2"/>
<feature type="transmembrane region" description="Helical" evidence="8">
    <location>
        <begin position="272"/>
        <end position="295"/>
    </location>
</feature>
<feature type="transmembrane region" description="Helical" evidence="8">
    <location>
        <begin position="351"/>
        <end position="371"/>
    </location>
</feature>
<dbReference type="Gene3D" id="1.20.1250.20">
    <property type="entry name" value="MFS general substrate transporter like domains"/>
    <property type="match status" value="2"/>
</dbReference>
<keyword evidence="4 8" id="KW-1133">Transmembrane helix</keyword>
<comment type="caution">
    <text evidence="10">The sequence shown here is derived from an EMBL/GenBank/DDBJ whole genome shotgun (WGS) entry which is preliminary data.</text>
</comment>
<feature type="transmembrane region" description="Helical" evidence="8">
    <location>
        <begin position="180"/>
        <end position="197"/>
    </location>
</feature>
<comment type="subcellular location">
    <subcellularLocation>
        <location evidence="1">Membrane</location>
        <topology evidence="1">Multi-pass membrane protein</topology>
    </subcellularLocation>
</comment>
<evidence type="ECO:0000256" key="7">
    <source>
        <dbReference type="SAM" id="MobiDB-lite"/>
    </source>
</evidence>
<organism evidence="10 11">
    <name type="scientific">Saitoella complicata (strain BCRC 22490 / CBS 7301 / JCM 7358 / NBRC 10748 / NRRL Y-17804)</name>
    <dbReference type="NCBI Taxonomy" id="698492"/>
    <lineage>
        <taxon>Eukaryota</taxon>
        <taxon>Fungi</taxon>
        <taxon>Dikarya</taxon>
        <taxon>Ascomycota</taxon>
        <taxon>Taphrinomycotina</taxon>
        <taxon>Taphrinomycotina incertae sedis</taxon>
        <taxon>Saitoella</taxon>
    </lineage>
</organism>
<evidence type="ECO:0000313" key="10">
    <source>
        <dbReference type="EMBL" id="GAO50676.1"/>
    </source>
</evidence>
<dbReference type="PROSITE" id="PS50850">
    <property type="entry name" value="MFS"/>
    <property type="match status" value="1"/>
</dbReference>
<dbReference type="EMBL" id="BACD03000035">
    <property type="protein sequence ID" value="GAO50676.1"/>
    <property type="molecule type" value="Genomic_DNA"/>
</dbReference>
<name>A0A0E9NLW2_SAICN</name>
<reference evidence="10 11" key="2">
    <citation type="journal article" date="2014" name="J. Gen. Appl. Microbiol.">
        <title>The early diverging ascomycetous budding yeast Saitoella complicata has three histone deacetylases belonging to the Clr6, Hos2, and Rpd3 lineages.</title>
        <authorList>
            <person name="Nishida H."/>
            <person name="Matsumoto T."/>
            <person name="Kondo S."/>
            <person name="Hamamoto M."/>
            <person name="Yoshikawa H."/>
        </authorList>
    </citation>
    <scope>NUCLEOTIDE SEQUENCE [LARGE SCALE GENOMIC DNA]</scope>
    <source>
        <strain evidence="10 11">NRRL Y-17804</strain>
    </source>
</reference>
<dbReference type="GO" id="GO:0016020">
    <property type="term" value="C:membrane"/>
    <property type="evidence" value="ECO:0007669"/>
    <property type="project" value="UniProtKB-SubCell"/>
</dbReference>
<keyword evidence="5 8" id="KW-0472">Membrane</keyword>
<dbReference type="FunFam" id="1.20.1250.20:FF:000068">
    <property type="entry name" value="MFS general substrate transporter"/>
    <property type="match status" value="1"/>
</dbReference>
<dbReference type="GO" id="GO:0022857">
    <property type="term" value="F:transmembrane transporter activity"/>
    <property type="evidence" value="ECO:0007669"/>
    <property type="project" value="InterPro"/>
</dbReference>
<dbReference type="InterPro" id="IPR036259">
    <property type="entry name" value="MFS_trans_sf"/>
</dbReference>
<dbReference type="Pfam" id="PF07690">
    <property type="entry name" value="MFS_1"/>
    <property type="match status" value="1"/>
</dbReference>
<evidence type="ECO:0000256" key="6">
    <source>
        <dbReference type="ARBA" id="ARBA00037968"/>
    </source>
</evidence>
<evidence type="ECO:0000256" key="1">
    <source>
        <dbReference type="ARBA" id="ARBA00004141"/>
    </source>
</evidence>
<evidence type="ECO:0000256" key="8">
    <source>
        <dbReference type="SAM" id="Phobius"/>
    </source>
</evidence>
<keyword evidence="2" id="KW-0813">Transport</keyword>